<dbReference type="RefSeq" id="WP_246330139.1">
    <property type="nucleotide sequence ID" value="NZ_JABXXQ010000460.1"/>
</dbReference>
<dbReference type="EMBL" id="JACHXV010000005">
    <property type="protein sequence ID" value="MBB3174018.1"/>
    <property type="molecule type" value="Genomic_DNA"/>
</dbReference>
<protein>
    <submittedName>
        <fullName evidence="2">Transcriptional regulator with XRE-family HTH domain</fullName>
    </submittedName>
</protein>
<dbReference type="Gene3D" id="1.10.260.40">
    <property type="entry name" value="lambda repressor-like DNA-binding domains"/>
    <property type="match status" value="1"/>
</dbReference>
<dbReference type="AlphaFoldDB" id="A0A839UUQ9"/>
<gene>
    <name evidence="2" type="ORF">FHR90_001850</name>
</gene>
<dbReference type="GO" id="GO:0003677">
    <property type="term" value="F:DNA binding"/>
    <property type="evidence" value="ECO:0007669"/>
    <property type="project" value="InterPro"/>
</dbReference>
<reference evidence="2 3" key="1">
    <citation type="submission" date="2020-08" db="EMBL/GenBank/DDBJ databases">
        <title>Genomic Encyclopedia of Type Strains, Phase III (KMG-III): the genomes of soil and plant-associated and newly described type strains.</title>
        <authorList>
            <person name="Whitman W."/>
        </authorList>
    </citation>
    <scope>NUCLEOTIDE SEQUENCE [LARGE SCALE GENOMIC DNA]</scope>
    <source>
        <strain evidence="2 3">CECT 8088</strain>
    </source>
</reference>
<dbReference type="Pfam" id="PF01381">
    <property type="entry name" value="HTH_3"/>
    <property type="match status" value="1"/>
</dbReference>
<sequence>MKGLGERLRTRARQLGWSDSEVARRAGLVQTRYANYVIDKHEPDLTTLLRICAVLEMPVGEVLGQSASVPRDEAELRTRIDAALTLLDGDSLKTVATVLEGLVARQNAALRAT</sequence>
<dbReference type="Proteomes" id="UP000557688">
    <property type="component" value="Unassembled WGS sequence"/>
</dbReference>
<evidence type="ECO:0000313" key="3">
    <source>
        <dbReference type="Proteomes" id="UP000557688"/>
    </source>
</evidence>
<evidence type="ECO:0000259" key="1">
    <source>
        <dbReference type="PROSITE" id="PS50943"/>
    </source>
</evidence>
<keyword evidence="3" id="KW-1185">Reference proteome</keyword>
<dbReference type="SUPFAM" id="SSF47413">
    <property type="entry name" value="lambda repressor-like DNA-binding domains"/>
    <property type="match status" value="1"/>
</dbReference>
<dbReference type="InterPro" id="IPR001387">
    <property type="entry name" value="Cro/C1-type_HTH"/>
</dbReference>
<accession>A0A839UUQ9</accession>
<evidence type="ECO:0000313" key="2">
    <source>
        <dbReference type="EMBL" id="MBB3174018.1"/>
    </source>
</evidence>
<dbReference type="PROSITE" id="PS50943">
    <property type="entry name" value="HTH_CROC1"/>
    <property type="match status" value="1"/>
</dbReference>
<name>A0A839UUQ9_9PROT</name>
<proteinExistence type="predicted"/>
<dbReference type="CDD" id="cd00093">
    <property type="entry name" value="HTH_XRE"/>
    <property type="match status" value="1"/>
</dbReference>
<dbReference type="SMART" id="SM00530">
    <property type="entry name" value="HTH_XRE"/>
    <property type="match status" value="1"/>
</dbReference>
<feature type="domain" description="HTH cro/C1-type" evidence="1">
    <location>
        <begin position="8"/>
        <end position="62"/>
    </location>
</feature>
<organism evidence="2 3">
    <name type="scientific">Endobacter medicaginis</name>
    <dbReference type="NCBI Taxonomy" id="1181271"/>
    <lineage>
        <taxon>Bacteria</taxon>
        <taxon>Pseudomonadati</taxon>
        <taxon>Pseudomonadota</taxon>
        <taxon>Alphaproteobacteria</taxon>
        <taxon>Acetobacterales</taxon>
        <taxon>Acetobacteraceae</taxon>
        <taxon>Endobacter</taxon>
    </lineage>
</organism>
<comment type="caution">
    <text evidence="2">The sequence shown here is derived from an EMBL/GenBank/DDBJ whole genome shotgun (WGS) entry which is preliminary data.</text>
</comment>
<dbReference type="InterPro" id="IPR010982">
    <property type="entry name" value="Lambda_DNA-bd_dom_sf"/>
</dbReference>